<dbReference type="InterPro" id="IPR047951">
    <property type="entry name" value="Transpos_ISL3"/>
</dbReference>
<feature type="domain" description="Transposase IS204/IS1001/IS1096/IS1165 helix-turn-helix" evidence="2">
    <location>
        <begin position="91"/>
        <end position="141"/>
    </location>
</feature>
<dbReference type="Pfam" id="PF14690">
    <property type="entry name" value="Zn_ribbon_ISL3"/>
    <property type="match status" value="1"/>
</dbReference>
<accession>A0A6S6T440</accession>
<evidence type="ECO:0000259" key="2">
    <source>
        <dbReference type="Pfam" id="PF13542"/>
    </source>
</evidence>
<feature type="domain" description="Transposase IS204/IS1001/IS1096/IS1165 DDE" evidence="1">
    <location>
        <begin position="156"/>
        <end position="402"/>
    </location>
</feature>
<dbReference type="Pfam" id="PF13542">
    <property type="entry name" value="HTH_Tnp_ISL3"/>
    <property type="match status" value="1"/>
</dbReference>
<dbReference type="PANTHER" id="PTHR33498:SF1">
    <property type="entry name" value="TRANSPOSASE FOR INSERTION SEQUENCE ELEMENT IS1557"/>
    <property type="match status" value="1"/>
</dbReference>
<sequence length="423" mass="48617">MSANFQIPLDIPDVEILSIEKGERNSLILTVKSTLDHTHCRHCQRKITTTHGYDRPIRLQHLPIFERKVYIELRPKRYRCPDCDGGPTTTQQLDWYTANSPHTKALDQWLLKVLINSTVSDTSRCCQVSYDAVEGCIDRYVGQSVNWDQVEPFATLGLDEIALRKGHKDFVCVVTALDQSDEVIVLAILPDRCKETVLNFLNSIPEKHKPAIKRVCSDMYEGFMNAAKEALPEAAVIIDRFHVAKHYNKGVDDLRKTTLRALKKTLPESGYSTVKGSMWSFRRHYWDLSGEQQEQLTDLFLHAPALKQAWLLRHQLFLIYEAPYSPGQAGEKFDAWIQTVRESGLDCFDGFIRLFEKYRVDILAYFEGRHTSGFVEGLNNKLKVIKRRCFGLLNPSKLFQRIQIDLQERTGFLKIMENTTSCG</sequence>
<dbReference type="InterPro" id="IPR002560">
    <property type="entry name" value="Transposase_DDE"/>
</dbReference>
<protein>
    <submittedName>
        <fullName evidence="4">Mobile element protein</fullName>
    </submittedName>
</protein>
<dbReference type="PANTHER" id="PTHR33498">
    <property type="entry name" value="TRANSPOSASE FOR INSERTION SEQUENCE ELEMENT IS1557"/>
    <property type="match status" value="1"/>
</dbReference>
<proteinExistence type="predicted"/>
<evidence type="ECO:0000259" key="1">
    <source>
        <dbReference type="Pfam" id="PF01610"/>
    </source>
</evidence>
<dbReference type="NCBIfam" id="NF033550">
    <property type="entry name" value="transpos_ISL3"/>
    <property type="match status" value="1"/>
</dbReference>
<evidence type="ECO:0000313" key="4">
    <source>
        <dbReference type="EMBL" id="CAA6810240.1"/>
    </source>
</evidence>
<dbReference type="InterPro" id="IPR029261">
    <property type="entry name" value="Transposase_Znf"/>
</dbReference>
<dbReference type="Pfam" id="PF01610">
    <property type="entry name" value="DDE_Tnp_ISL3"/>
    <property type="match status" value="1"/>
</dbReference>
<reference evidence="4" key="1">
    <citation type="submission" date="2020-01" db="EMBL/GenBank/DDBJ databases">
        <authorList>
            <person name="Meier V. D."/>
            <person name="Meier V D."/>
        </authorList>
    </citation>
    <scope>NUCLEOTIDE SEQUENCE</scope>
    <source>
        <strain evidence="4">HLG_WM_MAG_09</strain>
    </source>
</reference>
<organism evidence="4">
    <name type="scientific">uncultured Thiotrichaceae bacterium</name>
    <dbReference type="NCBI Taxonomy" id="298394"/>
    <lineage>
        <taxon>Bacteria</taxon>
        <taxon>Pseudomonadati</taxon>
        <taxon>Pseudomonadota</taxon>
        <taxon>Gammaproteobacteria</taxon>
        <taxon>Thiotrichales</taxon>
        <taxon>Thiotrichaceae</taxon>
        <taxon>environmental samples</taxon>
    </lineage>
</organism>
<evidence type="ECO:0000259" key="3">
    <source>
        <dbReference type="Pfam" id="PF14690"/>
    </source>
</evidence>
<feature type="domain" description="Transposase IS204/IS1001/IS1096/IS1165 zinc-finger" evidence="3">
    <location>
        <begin position="38"/>
        <end position="83"/>
    </location>
</feature>
<name>A0A6S6T440_9GAMM</name>
<dbReference type="EMBL" id="CACVAT010000145">
    <property type="protein sequence ID" value="CAA6810240.1"/>
    <property type="molecule type" value="Genomic_DNA"/>
</dbReference>
<dbReference type="AlphaFoldDB" id="A0A6S6T440"/>
<gene>
    <name evidence="4" type="ORF">HELGO_WM80314</name>
</gene>
<dbReference type="InterPro" id="IPR032877">
    <property type="entry name" value="Transposase_HTH"/>
</dbReference>